<keyword evidence="6 8" id="KW-1133">Transmembrane helix</keyword>
<keyword evidence="5 8" id="KW-0812">Transmembrane</keyword>
<feature type="transmembrane region" description="Helical" evidence="8">
    <location>
        <begin position="199"/>
        <end position="229"/>
    </location>
</feature>
<reference evidence="10 11" key="1">
    <citation type="journal article" date="2016" name="Nat. Commun.">
        <title>Thousands of microbial genomes shed light on interconnected biogeochemical processes in an aquifer system.</title>
        <authorList>
            <person name="Anantharaman K."/>
            <person name="Brown C.T."/>
            <person name="Hug L.A."/>
            <person name="Sharon I."/>
            <person name="Castelle C.J."/>
            <person name="Probst A.J."/>
            <person name="Thomas B.C."/>
            <person name="Singh A."/>
            <person name="Wilkins M.J."/>
            <person name="Karaoz U."/>
            <person name="Brodie E.L."/>
            <person name="Williams K.H."/>
            <person name="Hubbard S.S."/>
            <person name="Banfield J.F."/>
        </authorList>
    </citation>
    <scope>NUCLEOTIDE SEQUENCE [LARGE SCALE GENOMIC DNA]</scope>
</reference>
<dbReference type="AlphaFoldDB" id="A0A1F5I4P7"/>
<dbReference type="InterPro" id="IPR038731">
    <property type="entry name" value="RgtA/B/C-like"/>
</dbReference>
<dbReference type="GO" id="GO:0005886">
    <property type="term" value="C:plasma membrane"/>
    <property type="evidence" value="ECO:0007669"/>
    <property type="project" value="UniProtKB-SubCell"/>
</dbReference>
<evidence type="ECO:0000256" key="7">
    <source>
        <dbReference type="ARBA" id="ARBA00023136"/>
    </source>
</evidence>
<gene>
    <name evidence="10" type="ORF">A3A60_01965</name>
</gene>
<dbReference type="InterPro" id="IPR050297">
    <property type="entry name" value="LipidA_mod_glycosyltrf_83"/>
</dbReference>
<evidence type="ECO:0000313" key="10">
    <source>
        <dbReference type="EMBL" id="OGE11281.1"/>
    </source>
</evidence>
<feature type="transmembrane region" description="Helical" evidence="8">
    <location>
        <begin position="158"/>
        <end position="187"/>
    </location>
</feature>
<evidence type="ECO:0000256" key="2">
    <source>
        <dbReference type="ARBA" id="ARBA00022475"/>
    </source>
</evidence>
<accession>A0A1F5I4P7</accession>
<feature type="transmembrane region" description="Helical" evidence="8">
    <location>
        <begin position="107"/>
        <end position="123"/>
    </location>
</feature>
<sequence length="462" mass="53387">MTISLIIVISTITFFRNITNFPLRNWDEAWYAEIIKNMASGKYGYLMPFWNGRYYFDHEPLYFWLSAPIVKLFGPGEWQVRFVSAVAAVTSTVLIFLIGKKIKDEKLGFFSAVVFLTMGQVVIRFAHGNLDSLLTALFLASFYFYLKSVKQKFPYSIFLGITLGLGMLVKSWGIGLFPLFLIFIYSFTKNNRLPKNLTIIIPIALAAVSLWYIPGFLKFGNTFISWYLFNPSEGRLSTPFQNFSLSYFKALIRDIGFWFIPIFLFALTNLKKIKKPDTRLLLPLILVSLTYIFFLNFLKDKSDWYNIPAYPLIAIIVGYLIHQLHTGRQKIIYSIIIFVVILLQIYNINRIENIHPDRSHVGAELGIRAKNLIPQGSNVILDDPDFTSFLYYSNQEAVYTLEDNQKSEFAEWWKIKHEDLPNFVKDNTNVWVVTPNVNSLPAQTSPEQIINSLSGYNFIKLN</sequence>
<protein>
    <recommendedName>
        <fullName evidence="9">Glycosyltransferase RgtA/B/C/D-like domain-containing protein</fullName>
    </recommendedName>
</protein>
<dbReference type="EMBL" id="MFBS01000001">
    <property type="protein sequence ID" value="OGE11281.1"/>
    <property type="molecule type" value="Genomic_DNA"/>
</dbReference>
<proteinExistence type="predicted"/>
<feature type="transmembrane region" description="Helical" evidence="8">
    <location>
        <begin position="78"/>
        <end position="98"/>
    </location>
</feature>
<feature type="transmembrane region" description="Helical" evidence="8">
    <location>
        <begin position="250"/>
        <end position="268"/>
    </location>
</feature>
<evidence type="ECO:0000313" key="11">
    <source>
        <dbReference type="Proteomes" id="UP000179227"/>
    </source>
</evidence>
<dbReference type="GO" id="GO:0009103">
    <property type="term" value="P:lipopolysaccharide biosynthetic process"/>
    <property type="evidence" value="ECO:0007669"/>
    <property type="project" value="UniProtKB-ARBA"/>
</dbReference>
<name>A0A1F5I4P7_9BACT</name>
<keyword evidence="4" id="KW-0808">Transferase</keyword>
<keyword evidence="2" id="KW-1003">Cell membrane</keyword>
<evidence type="ECO:0000256" key="8">
    <source>
        <dbReference type="SAM" id="Phobius"/>
    </source>
</evidence>
<dbReference type="PANTHER" id="PTHR33908">
    <property type="entry name" value="MANNOSYLTRANSFERASE YKCB-RELATED"/>
    <property type="match status" value="1"/>
</dbReference>
<evidence type="ECO:0000256" key="4">
    <source>
        <dbReference type="ARBA" id="ARBA00022679"/>
    </source>
</evidence>
<organism evidence="10 11">
    <name type="scientific">Candidatus Curtissbacteria bacterium RIFCSPLOWO2_01_FULL_42_26</name>
    <dbReference type="NCBI Taxonomy" id="1797729"/>
    <lineage>
        <taxon>Bacteria</taxon>
        <taxon>Candidatus Curtissiibacteriota</taxon>
    </lineage>
</organism>
<evidence type="ECO:0000256" key="6">
    <source>
        <dbReference type="ARBA" id="ARBA00022989"/>
    </source>
</evidence>
<evidence type="ECO:0000256" key="3">
    <source>
        <dbReference type="ARBA" id="ARBA00022676"/>
    </source>
</evidence>
<keyword evidence="7 8" id="KW-0472">Membrane</keyword>
<dbReference type="PANTHER" id="PTHR33908:SF11">
    <property type="entry name" value="MEMBRANE PROTEIN"/>
    <property type="match status" value="1"/>
</dbReference>
<feature type="domain" description="Glycosyltransferase RgtA/B/C/D-like" evidence="9">
    <location>
        <begin position="57"/>
        <end position="210"/>
    </location>
</feature>
<dbReference type="STRING" id="1797729.A3A60_01965"/>
<feature type="transmembrane region" description="Helical" evidence="8">
    <location>
        <begin position="280"/>
        <end position="298"/>
    </location>
</feature>
<evidence type="ECO:0000256" key="5">
    <source>
        <dbReference type="ARBA" id="ARBA00022692"/>
    </source>
</evidence>
<evidence type="ECO:0000256" key="1">
    <source>
        <dbReference type="ARBA" id="ARBA00004651"/>
    </source>
</evidence>
<evidence type="ECO:0000259" key="9">
    <source>
        <dbReference type="Pfam" id="PF13231"/>
    </source>
</evidence>
<keyword evidence="3" id="KW-0328">Glycosyltransferase</keyword>
<comment type="caution">
    <text evidence="10">The sequence shown here is derived from an EMBL/GenBank/DDBJ whole genome shotgun (WGS) entry which is preliminary data.</text>
</comment>
<comment type="subcellular location">
    <subcellularLocation>
        <location evidence="1">Cell membrane</location>
        <topology evidence="1">Multi-pass membrane protein</topology>
    </subcellularLocation>
</comment>
<dbReference type="Proteomes" id="UP000179227">
    <property type="component" value="Unassembled WGS sequence"/>
</dbReference>
<feature type="transmembrane region" description="Helical" evidence="8">
    <location>
        <begin position="305"/>
        <end position="325"/>
    </location>
</feature>
<dbReference type="GO" id="GO:0016763">
    <property type="term" value="F:pentosyltransferase activity"/>
    <property type="evidence" value="ECO:0007669"/>
    <property type="project" value="TreeGrafter"/>
</dbReference>
<feature type="transmembrane region" description="Helical" evidence="8">
    <location>
        <begin position="331"/>
        <end position="348"/>
    </location>
</feature>
<dbReference type="Pfam" id="PF13231">
    <property type="entry name" value="PMT_2"/>
    <property type="match status" value="1"/>
</dbReference>